<dbReference type="RefSeq" id="WP_160920451.1">
    <property type="nucleotide sequence ID" value="NZ_WMEY01000005.1"/>
</dbReference>
<feature type="transmembrane region" description="Helical" evidence="1">
    <location>
        <begin position="7"/>
        <end position="24"/>
    </location>
</feature>
<proteinExistence type="predicted"/>
<feature type="transmembrane region" description="Helical" evidence="1">
    <location>
        <begin position="71"/>
        <end position="91"/>
    </location>
</feature>
<dbReference type="Proteomes" id="UP000447833">
    <property type="component" value="Unassembled WGS sequence"/>
</dbReference>
<dbReference type="Pfam" id="PF14154">
    <property type="entry name" value="DUF4306"/>
    <property type="match status" value="1"/>
</dbReference>
<evidence type="ECO:0000313" key="2">
    <source>
        <dbReference type="EMBL" id="MYL65076.1"/>
    </source>
</evidence>
<keyword evidence="1" id="KW-0812">Transmembrane</keyword>
<evidence type="ECO:0000256" key="1">
    <source>
        <dbReference type="SAM" id="Phobius"/>
    </source>
</evidence>
<sequence>MKKRGFFKLYSMLCLLSVFGYSYWATSWTASQLPALSNWKSHLIFTPRTVVASKDIYEIDMFLYALKVVPLMASVCFLSLMMLIGIGIYYVKKQLSYVGEKKITSS</sequence>
<evidence type="ECO:0000313" key="3">
    <source>
        <dbReference type="Proteomes" id="UP000447833"/>
    </source>
</evidence>
<reference evidence="2 3" key="1">
    <citation type="submission" date="2019-11" db="EMBL/GenBank/DDBJ databases">
        <title>Genome sequences of 17 halophilic strains isolated from different environments.</title>
        <authorList>
            <person name="Furrow R.E."/>
        </authorList>
    </citation>
    <scope>NUCLEOTIDE SEQUENCE [LARGE SCALE GENOMIC DNA]</scope>
    <source>
        <strain evidence="2 3">22506_14_FS</strain>
    </source>
</reference>
<gene>
    <name evidence="2" type="ORF">GLW07_17090</name>
</gene>
<dbReference type="AlphaFoldDB" id="A0A845F320"/>
<dbReference type="InterPro" id="IPR025440">
    <property type="entry name" value="DUF4306"/>
</dbReference>
<accession>A0A845F320</accession>
<keyword evidence="1" id="KW-1133">Transmembrane helix</keyword>
<dbReference type="EMBL" id="WMEY01000005">
    <property type="protein sequence ID" value="MYL65076.1"/>
    <property type="molecule type" value="Genomic_DNA"/>
</dbReference>
<organism evidence="2 3">
    <name type="scientific">Guptibacillus hwajinpoensis</name>
    <dbReference type="NCBI Taxonomy" id="208199"/>
    <lineage>
        <taxon>Bacteria</taxon>
        <taxon>Bacillati</taxon>
        <taxon>Bacillota</taxon>
        <taxon>Bacilli</taxon>
        <taxon>Bacillales</taxon>
        <taxon>Guptibacillaceae</taxon>
        <taxon>Guptibacillus</taxon>
    </lineage>
</organism>
<keyword evidence="1" id="KW-0472">Membrane</keyword>
<protein>
    <submittedName>
        <fullName evidence="2">DUF4306 domain-containing protein</fullName>
    </submittedName>
</protein>
<comment type="caution">
    <text evidence="2">The sequence shown here is derived from an EMBL/GenBank/DDBJ whole genome shotgun (WGS) entry which is preliminary data.</text>
</comment>
<name>A0A845F320_9BACL</name>